<name>A0A4W3GPL1_CALMI</name>
<accession>A0A4W3GPL1</accession>
<reference evidence="3" key="2">
    <citation type="journal article" date="2007" name="PLoS Biol.">
        <title>Survey sequencing and comparative analysis of the elephant shark (Callorhinchus milii) genome.</title>
        <authorList>
            <person name="Venkatesh B."/>
            <person name="Kirkness E.F."/>
            <person name="Loh Y.H."/>
            <person name="Halpern A.L."/>
            <person name="Lee A.P."/>
            <person name="Johnson J."/>
            <person name="Dandona N."/>
            <person name="Viswanathan L.D."/>
            <person name="Tay A."/>
            <person name="Venter J.C."/>
            <person name="Strausberg R.L."/>
            <person name="Brenner S."/>
        </authorList>
    </citation>
    <scope>NUCLEOTIDE SEQUENCE [LARGE SCALE GENOMIC DNA]</scope>
</reference>
<evidence type="ECO:0000256" key="1">
    <source>
        <dbReference type="SAM" id="Phobius"/>
    </source>
</evidence>
<evidence type="ECO:0000313" key="2">
    <source>
        <dbReference type="Ensembl" id="ENSCMIP00000005481.1"/>
    </source>
</evidence>
<dbReference type="AlphaFoldDB" id="A0A4W3GPL1"/>
<dbReference type="InParanoid" id="A0A4W3GPL1"/>
<dbReference type="Proteomes" id="UP000314986">
    <property type="component" value="Unassembled WGS sequence"/>
</dbReference>
<protein>
    <recommendedName>
        <fullName evidence="4">N-acetyltransferase domain-containing protein</fullName>
    </recommendedName>
</protein>
<reference evidence="3" key="3">
    <citation type="journal article" date="2014" name="Nature">
        <title>Elephant shark genome provides unique insights into gnathostome evolution.</title>
        <authorList>
            <consortium name="International Elephant Shark Genome Sequencing Consortium"/>
            <person name="Venkatesh B."/>
            <person name="Lee A.P."/>
            <person name="Ravi V."/>
            <person name="Maurya A.K."/>
            <person name="Lian M.M."/>
            <person name="Swann J.B."/>
            <person name="Ohta Y."/>
            <person name="Flajnik M.F."/>
            <person name="Sutoh Y."/>
            <person name="Kasahara M."/>
            <person name="Hoon S."/>
            <person name="Gangu V."/>
            <person name="Roy S.W."/>
            <person name="Irimia M."/>
            <person name="Korzh V."/>
            <person name="Kondrychyn I."/>
            <person name="Lim Z.W."/>
            <person name="Tay B.H."/>
            <person name="Tohari S."/>
            <person name="Kong K.W."/>
            <person name="Ho S."/>
            <person name="Lorente-Galdos B."/>
            <person name="Quilez J."/>
            <person name="Marques-Bonet T."/>
            <person name="Raney B.J."/>
            <person name="Ingham P.W."/>
            <person name="Tay A."/>
            <person name="Hillier L.W."/>
            <person name="Minx P."/>
            <person name="Boehm T."/>
            <person name="Wilson R.K."/>
            <person name="Brenner S."/>
            <person name="Warren W.C."/>
        </authorList>
    </citation>
    <scope>NUCLEOTIDE SEQUENCE [LARGE SCALE GENOMIC DNA]</scope>
</reference>
<dbReference type="OMA" id="IHNIYFR"/>
<organism evidence="2 3">
    <name type="scientific">Callorhinchus milii</name>
    <name type="common">Ghost shark</name>
    <dbReference type="NCBI Taxonomy" id="7868"/>
    <lineage>
        <taxon>Eukaryota</taxon>
        <taxon>Metazoa</taxon>
        <taxon>Chordata</taxon>
        <taxon>Craniata</taxon>
        <taxon>Vertebrata</taxon>
        <taxon>Chondrichthyes</taxon>
        <taxon>Holocephali</taxon>
        <taxon>Chimaeriformes</taxon>
        <taxon>Callorhinchidae</taxon>
        <taxon>Callorhinchus</taxon>
    </lineage>
</organism>
<evidence type="ECO:0000313" key="3">
    <source>
        <dbReference type="Proteomes" id="UP000314986"/>
    </source>
</evidence>
<evidence type="ECO:0008006" key="4">
    <source>
        <dbReference type="Google" id="ProtNLM"/>
    </source>
</evidence>
<feature type="transmembrane region" description="Helical" evidence="1">
    <location>
        <begin position="12"/>
        <end position="30"/>
    </location>
</feature>
<reference evidence="2" key="4">
    <citation type="submission" date="2025-08" db="UniProtKB">
        <authorList>
            <consortium name="Ensembl"/>
        </authorList>
    </citation>
    <scope>IDENTIFICATION</scope>
</reference>
<reference evidence="2" key="5">
    <citation type="submission" date="2025-09" db="UniProtKB">
        <authorList>
            <consortium name="Ensembl"/>
        </authorList>
    </citation>
    <scope>IDENTIFICATION</scope>
</reference>
<dbReference type="InterPro" id="IPR027861">
    <property type="entry name" value="TMEM249"/>
</dbReference>
<keyword evidence="1" id="KW-0472">Membrane</keyword>
<dbReference type="PANTHER" id="PTHR35442:SF1">
    <property type="entry name" value="CATION CHANNEL SPERM-ASSOCIATED AUXILIARY SUBUNIT TMEM249"/>
    <property type="match status" value="1"/>
</dbReference>
<feature type="transmembrane region" description="Helical" evidence="1">
    <location>
        <begin position="36"/>
        <end position="56"/>
    </location>
</feature>
<reference evidence="3" key="1">
    <citation type="journal article" date="2006" name="Science">
        <title>Ancient noncoding elements conserved in the human genome.</title>
        <authorList>
            <person name="Venkatesh B."/>
            <person name="Kirkness E.F."/>
            <person name="Loh Y.H."/>
            <person name="Halpern A.L."/>
            <person name="Lee A.P."/>
            <person name="Johnson J."/>
            <person name="Dandona N."/>
            <person name="Viswanathan L.D."/>
            <person name="Tay A."/>
            <person name="Venter J.C."/>
            <person name="Strausberg R.L."/>
            <person name="Brenner S."/>
        </authorList>
    </citation>
    <scope>NUCLEOTIDE SEQUENCE [LARGE SCALE GENOMIC DNA]</scope>
</reference>
<keyword evidence="3" id="KW-1185">Reference proteome</keyword>
<dbReference type="Ensembl" id="ENSCMIT00000005669.1">
    <property type="protein sequence ID" value="ENSCMIP00000005481.1"/>
    <property type="gene ID" value="ENSCMIG00000003185.1"/>
</dbReference>
<keyword evidence="1" id="KW-1133">Transmembrane helix</keyword>
<dbReference type="GeneTree" id="ENSGT00980000200411"/>
<dbReference type="PANTHER" id="PTHR35442">
    <property type="entry name" value="TRANSMEMBRANE PROTEIN 249"/>
    <property type="match status" value="1"/>
</dbReference>
<sequence length="179" mass="21037">TIVFVMSYVHADLWKGLILFLIVIVGFILYRDHQQFSGFFILLLILALWMIFSSIGKRYLVLDMNMGMYKFYISGHLHFQGPLYNIYIRLKAQKNGYGELLYKLILNGENIEHQDLTGIRFSEAPEVLTRLGKRMASKLNLNYFDHLDKSDKHIIRHKPPIWLQDDTAISQCEFRSMCN</sequence>
<keyword evidence="1" id="KW-0812">Transmembrane</keyword>
<dbReference type="Pfam" id="PF15158">
    <property type="entry name" value="TMEM249"/>
    <property type="match status" value="1"/>
</dbReference>
<proteinExistence type="predicted"/>